<feature type="transmembrane region" description="Helical" evidence="1">
    <location>
        <begin position="263"/>
        <end position="282"/>
    </location>
</feature>
<evidence type="ECO:0000313" key="3">
    <source>
        <dbReference type="EMBL" id="RGN11184.1"/>
    </source>
</evidence>
<dbReference type="AlphaFoldDB" id="A0AA92T5K0"/>
<accession>A0AA92T5K0</accession>
<dbReference type="InterPro" id="IPR036249">
    <property type="entry name" value="Thioredoxin-like_sf"/>
</dbReference>
<evidence type="ECO:0000259" key="2">
    <source>
        <dbReference type="Pfam" id="PF03412"/>
    </source>
</evidence>
<evidence type="ECO:0000256" key="1">
    <source>
        <dbReference type="SAM" id="Phobius"/>
    </source>
</evidence>
<dbReference type="GO" id="GO:0006508">
    <property type="term" value="P:proteolysis"/>
    <property type="evidence" value="ECO:0007669"/>
    <property type="project" value="InterPro"/>
</dbReference>
<comment type="caution">
    <text evidence="3">The sequence shown here is derived from an EMBL/GenBank/DDBJ whole genome shotgun (WGS) entry which is preliminary data.</text>
</comment>
<evidence type="ECO:0000313" key="4">
    <source>
        <dbReference type="Proteomes" id="UP000261245"/>
    </source>
</evidence>
<proteinExistence type="predicted"/>
<gene>
    <name evidence="3" type="ORF">DXB80_04245</name>
</gene>
<keyword evidence="1" id="KW-1133">Transmembrane helix</keyword>
<dbReference type="Gene3D" id="3.90.70.10">
    <property type="entry name" value="Cysteine proteinases"/>
    <property type="match status" value="1"/>
</dbReference>
<reference evidence="3 4" key="1">
    <citation type="submission" date="2018-08" db="EMBL/GenBank/DDBJ databases">
        <title>A genome reference for cultivated species of the human gut microbiota.</title>
        <authorList>
            <person name="Zou Y."/>
            <person name="Xue W."/>
            <person name="Luo G."/>
        </authorList>
    </citation>
    <scope>NUCLEOTIDE SEQUENCE [LARGE SCALE GENOMIC DNA]</scope>
    <source>
        <strain evidence="3 4">OM06-11</strain>
    </source>
</reference>
<dbReference type="RefSeq" id="WP_117727469.1">
    <property type="nucleotide sequence ID" value="NZ_QRSU01000048.1"/>
</dbReference>
<feature type="transmembrane region" description="Helical" evidence="1">
    <location>
        <begin position="156"/>
        <end position="177"/>
    </location>
</feature>
<dbReference type="CDD" id="cd12921">
    <property type="entry name" value="VKOR_4"/>
    <property type="match status" value="1"/>
</dbReference>
<dbReference type="EMBL" id="QSUC01000007">
    <property type="protein sequence ID" value="RGN11184.1"/>
    <property type="molecule type" value="Genomic_DNA"/>
</dbReference>
<dbReference type="Gene3D" id="3.40.30.10">
    <property type="entry name" value="Glutaredoxin"/>
    <property type="match status" value="1"/>
</dbReference>
<dbReference type="InterPro" id="IPR005074">
    <property type="entry name" value="Peptidase_C39"/>
</dbReference>
<feature type="domain" description="Peptidase C39" evidence="2">
    <location>
        <begin position="4"/>
        <end position="113"/>
    </location>
</feature>
<feature type="transmembrane region" description="Helical" evidence="1">
    <location>
        <begin position="236"/>
        <end position="256"/>
    </location>
</feature>
<dbReference type="Proteomes" id="UP000261245">
    <property type="component" value="Unassembled WGS sequence"/>
</dbReference>
<dbReference type="SUPFAM" id="SSF52833">
    <property type="entry name" value="Thioredoxin-like"/>
    <property type="match status" value="1"/>
</dbReference>
<feature type="transmembrane region" description="Helical" evidence="1">
    <location>
        <begin position="132"/>
        <end position="150"/>
    </location>
</feature>
<dbReference type="GO" id="GO:0016020">
    <property type="term" value="C:membrane"/>
    <property type="evidence" value="ECO:0007669"/>
    <property type="project" value="InterPro"/>
</dbReference>
<organism evidence="3 4">
    <name type="scientific">Segatella copri</name>
    <dbReference type="NCBI Taxonomy" id="165179"/>
    <lineage>
        <taxon>Bacteria</taxon>
        <taxon>Pseudomonadati</taxon>
        <taxon>Bacteroidota</taxon>
        <taxon>Bacteroidia</taxon>
        <taxon>Bacteroidales</taxon>
        <taxon>Prevotellaceae</taxon>
        <taxon>Segatella</taxon>
    </lineage>
</organism>
<sequence>MDVLKHILFLLNVKFTSTFLRKIYMEDPNNTNLLGFFNMLRLYGIDTQAGKITNTETFGNEILPFLTRLDDAFVVVENCKENIYKLYTDEYTYIEKDAFFEKWDGTFLAFEKTQYSGEPQYENHRKEERLQTLYIILGYGGLLVLCVFSVLANENIFSICMNLLGCGIGGFLTYCIMAQHVGKNIAKKICTNSHHFDCNIEYRLGGIIDLADMCAAYFATFFSLIVFFKLSTLFTTLFWASAIPVVAWSLWTQIFVVKKFCPICLCLLTDIFALNVFNICTLDFGNVHFSNSDIRDVMCCVLLFIVYLSFSLKYSKDILGKCVQTENIRRSNNYLKEQYLLMLNTFPQNIDSISQCLDSINWGETNAHKHLVAVLNPTCAPCALDFLNMYNAMALSNSIKVHVFFVYWTKEQHEKLELLVSAILQNPNKAMYVIQNWYEIGVYDQKLFEEKFCTKNIDRKSIDQLIDRQKEWCVNNNIHSTPSFMLNGHFLPKGFNFMDIINF</sequence>
<dbReference type="GO" id="GO:0008233">
    <property type="term" value="F:peptidase activity"/>
    <property type="evidence" value="ECO:0007669"/>
    <property type="project" value="InterPro"/>
</dbReference>
<name>A0AA92T5K0_9BACT</name>
<dbReference type="Pfam" id="PF03412">
    <property type="entry name" value="Peptidase_C39"/>
    <property type="match status" value="1"/>
</dbReference>
<keyword evidence="1" id="KW-0472">Membrane</keyword>
<protein>
    <recommendedName>
        <fullName evidence="2">Peptidase C39 domain-containing protein</fullName>
    </recommendedName>
</protein>
<feature type="transmembrane region" description="Helical" evidence="1">
    <location>
        <begin position="294"/>
        <end position="312"/>
    </location>
</feature>
<dbReference type="GO" id="GO:0005524">
    <property type="term" value="F:ATP binding"/>
    <property type="evidence" value="ECO:0007669"/>
    <property type="project" value="InterPro"/>
</dbReference>
<feature type="transmembrane region" description="Helical" evidence="1">
    <location>
        <begin position="210"/>
        <end position="230"/>
    </location>
</feature>
<keyword evidence="1" id="KW-0812">Transmembrane</keyword>